<keyword evidence="2" id="KW-0378">Hydrolase</keyword>
<evidence type="ECO:0000313" key="3">
    <source>
        <dbReference type="Proteomes" id="UP000184287"/>
    </source>
</evidence>
<dbReference type="SUPFAM" id="SSF53474">
    <property type="entry name" value="alpha/beta-Hydrolases"/>
    <property type="match status" value="1"/>
</dbReference>
<protein>
    <submittedName>
        <fullName evidence="2">Alpha/beta hydrolase family protein</fullName>
    </submittedName>
</protein>
<dbReference type="PANTHER" id="PTHR43798">
    <property type="entry name" value="MONOACYLGLYCEROL LIPASE"/>
    <property type="match status" value="1"/>
</dbReference>
<dbReference type="InterPro" id="IPR000073">
    <property type="entry name" value="AB_hydrolase_1"/>
</dbReference>
<dbReference type="InterPro" id="IPR029058">
    <property type="entry name" value="AB_hydrolase_fold"/>
</dbReference>
<dbReference type="PANTHER" id="PTHR43798:SF33">
    <property type="entry name" value="HYDROLASE, PUTATIVE (AFU_ORTHOLOGUE AFUA_2G14860)-RELATED"/>
    <property type="match status" value="1"/>
</dbReference>
<dbReference type="Gene3D" id="3.40.50.1820">
    <property type="entry name" value="alpha/beta hydrolase"/>
    <property type="match status" value="1"/>
</dbReference>
<accession>A0A1M4Z1D8</accession>
<gene>
    <name evidence="2" type="ORF">SAMN04488522_102142</name>
</gene>
<feature type="domain" description="AB hydrolase-1" evidence="1">
    <location>
        <begin position="31"/>
        <end position="169"/>
    </location>
</feature>
<dbReference type="EMBL" id="FQUQ01000002">
    <property type="protein sequence ID" value="SHF11617.1"/>
    <property type="molecule type" value="Genomic_DNA"/>
</dbReference>
<dbReference type="Proteomes" id="UP000184287">
    <property type="component" value="Unassembled WGS sequence"/>
</dbReference>
<proteinExistence type="predicted"/>
<sequence>MIKNEQFTLNGASGKLIIGDCTYDDKSLNPPIIIFVHGFKGFKDWGAHHLVASYFAQKGYRYLKFNLSHSGVTSENLKDVTDLEAFSSNTISKELADLNEIIEYVSLTYSGSEIYLIGHSRGGGLAIVQAADDSRVSKLVTWAAIADFSSLWKAEQEEEWLKTGKIFVENARTKEKMPLGKTLLEDFKAHKEEFNIISAAGRIRIPWLIIHGDEDVNVKFSVAQELAQKQLKAEIHKIEGANHVFGASHPYQGTELPVHLQQVCEKTLEFLNRNN</sequence>
<name>A0A1M4Z1D8_9SPHI</name>
<dbReference type="InterPro" id="IPR050266">
    <property type="entry name" value="AB_hydrolase_sf"/>
</dbReference>
<reference evidence="3" key="1">
    <citation type="submission" date="2016-11" db="EMBL/GenBank/DDBJ databases">
        <authorList>
            <person name="Varghese N."/>
            <person name="Submissions S."/>
        </authorList>
    </citation>
    <scope>NUCLEOTIDE SEQUENCE [LARGE SCALE GENOMIC DNA]</scope>
    <source>
        <strain evidence="3">DSM 16990</strain>
    </source>
</reference>
<dbReference type="AlphaFoldDB" id="A0A1M4Z1D8"/>
<dbReference type="OrthoDB" id="9808543at2"/>
<evidence type="ECO:0000259" key="1">
    <source>
        <dbReference type="Pfam" id="PF00561"/>
    </source>
</evidence>
<dbReference type="GO" id="GO:0016787">
    <property type="term" value="F:hydrolase activity"/>
    <property type="evidence" value="ECO:0007669"/>
    <property type="project" value="UniProtKB-KW"/>
</dbReference>
<dbReference type="GO" id="GO:0016020">
    <property type="term" value="C:membrane"/>
    <property type="evidence" value="ECO:0007669"/>
    <property type="project" value="TreeGrafter"/>
</dbReference>
<evidence type="ECO:0000313" key="2">
    <source>
        <dbReference type="EMBL" id="SHF11617.1"/>
    </source>
</evidence>
<organism evidence="2 3">
    <name type="scientific">Pedobacter caeni</name>
    <dbReference type="NCBI Taxonomy" id="288992"/>
    <lineage>
        <taxon>Bacteria</taxon>
        <taxon>Pseudomonadati</taxon>
        <taxon>Bacteroidota</taxon>
        <taxon>Sphingobacteriia</taxon>
        <taxon>Sphingobacteriales</taxon>
        <taxon>Sphingobacteriaceae</taxon>
        <taxon>Pedobacter</taxon>
    </lineage>
</organism>
<dbReference type="Pfam" id="PF00561">
    <property type="entry name" value="Abhydrolase_1"/>
    <property type="match status" value="1"/>
</dbReference>
<dbReference type="RefSeq" id="WP_073229853.1">
    <property type="nucleotide sequence ID" value="NZ_FQUQ01000002.1"/>
</dbReference>
<keyword evidence="3" id="KW-1185">Reference proteome</keyword>
<dbReference type="STRING" id="288992.SAMN04488522_102142"/>